<sequence>MSANSESIPRYLPPTGWHIQNGFLQIAENAHRQYGDLVWIGQEEEPILLLAGARHARLLIEQETLFLKEFESLTSASTVGRIIMGPSLTTSRDGDEWRMARKLTAPTVNPRSPRLKAGSQCAAYWLTSALSEGGKGSLRELCLNWALMCVADGFFGTGISQEQLSNMIAHFRQIYLQLIVEAPGMDYEQIVKHPALVAFRKEVEAIIAPQIDSAACGNATMLQRLCLALDVNARREERERVISLLLGNLAASVDNTGIALLWTLTHLSQQQDYQLQIQEQARHGKRSVALAVVKESLRLTPVTAFFERTTAEEMVIDGALIAKGTRVLFSPWLIHRNKAYWDQPLTYNPERFLSDAKIPPEHYFPFSIGKRNCVGMTLALDQLTTAIITFCEHFTFSLAPDTRPAALKPLFELNVTPRGDIHFILKQNNKVTHHVC</sequence>
<dbReference type="GO" id="GO:0020037">
    <property type="term" value="F:heme binding"/>
    <property type="evidence" value="ECO:0007669"/>
    <property type="project" value="InterPro"/>
</dbReference>
<dbReference type="InterPro" id="IPR017972">
    <property type="entry name" value="Cyt_P450_CS"/>
</dbReference>
<evidence type="ECO:0000256" key="3">
    <source>
        <dbReference type="PIRSR" id="PIRSR602401-1"/>
    </source>
</evidence>
<dbReference type="KEGG" id="dic:Dpoa569_0003549"/>
<dbReference type="CDD" id="cd00302">
    <property type="entry name" value="cytochrome_P450"/>
    <property type="match status" value="1"/>
</dbReference>
<feature type="binding site" description="axial binding residue" evidence="3">
    <location>
        <position position="373"/>
    </location>
    <ligand>
        <name>heme</name>
        <dbReference type="ChEBI" id="CHEBI:30413"/>
    </ligand>
    <ligandPart>
        <name>Fe</name>
        <dbReference type="ChEBI" id="CHEBI:18248"/>
    </ligandPart>
</feature>
<dbReference type="PROSITE" id="PS00086">
    <property type="entry name" value="CYTOCHROME_P450"/>
    <property type="match status" value="1"/>
</dbReference>
<accession>A0A5B8HSD1</accession>
<name>A0A5B8HSD1_9GAMM</name>
<keyword evidence="4" id="KW-0503">Monooxygenase</keyword>
<dbReference type="PANTHER" id="PTHR24305:SF166">
    <property type="entry name" value="CYTOCHROME P450 12A4, MITOCHONDRIAL-RELATED"/>
    <property type="match status" value="1"/>
</dbReference>
<evidence type="ECO:0000256" key="4">
    <source>
        <dbReference type="RuleBase" id="RU000461"/>
    </source>
</evidence>
<dbReference type="SUPFAM" id="SSF48264">
    <property type="entry name" value="Cytochrome P450"/>
    <property type="match status" value="1"/>
</dbReference>
<dbReference type="Pfam" id="PF00067">
    <property type="entry name" value="p450"/>
    <property type="match status" value="1"/>
</dbReference>
<evidence type="ECO:0000256" key="1">
    <source>
        <dbReference type="ARBA" id="ARBA00001971"/>
    </source>
</evidence>
<comment type="cofactor">
    <cofactor evidence="1 3">
        <name>heme</name>
        <dbReference type="ChEBI" id="CHEBI:30413"/>
    </cofactor>
</comment>
<dbReference type="RefSeq" id="WP_042868195.1">
    <property type="nucleotide sequence ID" value="NZ_CM001975.1"/>
</dbReference>
<dbReference type="InterPro" id="IPR050121">
    <property type="entry name" value="Cytochrome_P450_monoxygenase"/>
</dbReference>
<keyword evidence="3 4" id="KW-0479">Metal-binding</keyword>
<dbReference type="Proteomes" id="UP000320591">
    <property type="component" value="Chromosome"/>
</dbReference>
<dbReference type="STRING" id="568768.GCA_000406125_00399"/>
<dbReference type="GO" id="GO:0004497">
    <property type="term" value="F:monooxygenase activity"/>
    <property type="evidence" value="ECO:0007669"/>
    <property type="project" value="UniProtKB-KW"/>
</dbReference>
<dbReference type="InterPro" id="IPR036396">
    <property type="entry name" value="Cyt_P450_sf"/>
</dbReference>
<dbReference type="InterPro" id="IPR002401">
    <property type="entry name" value="Cyt_P450_E_grp-I"/>
</dbReference>
<dbReference type="PANTHER" id="PTHR24305">
    <property type="entry name" value="CYTOCHROME P450"/>
    <property type="match status" value="1"/>
</dbReference>
<dbReference type="OrthoDB" id="9764248at2"/>
<dbReference type="GO" id="GO:0016705">
    <property type="term" value="F:oxidoreductase activity, acting on paired donors, with incorporation or reduction of molecular oxygen"/>
    <property type="evidence" value="ECO:0007669"/>
    <property type="project" value="InterPro"/>
</dbReference>
<dbReference type="AlphaFoldDB" id="A0A5B8HSD1"/>
<dbReference type="PRINTS" id="PR00385">
    <property type="entry name" value="P450"/>
</dbReference>
<keyword evidence="3 4" id="KW-0408">Iron</keyword>
<dbReference type="EMBL" id="CP042220">
    <property type="protein sequence ID" value="QDX31509.1"/>
    <property type="molecule type" value="Genomic_DNA"/>
</dbReference>
<dbReference type="GO" id="GO:0005506">
    <property type="term" value="F:iron ion binding"/>
    <property type="evidence" value="ECO:0007669"/>
    <property type="project" value="InterPro"/>
</dbReference>
<proteinExistence type="inferred from homology"/>
<comment type="similarity">
    <text evidence="2 4">Belongs to the cytochrome P450 family.</text>
</comment>
<organism evidence="5 6">
    <name type="scientific">Dickeya poaceiphila</name>
    <dbReference type="NCBI Taxonomy" id="568768"/>
    <lineage>
        <taxon>Bacteria</taxon>
        <taxon>Pseudomonadati</taxon>
        <taxon>Pseudomonadota</taxon>
        <taxon>Gammaproteobacteria</taxon>
        <taxon>Enterobacterales</taxon>
        <taxon>Pectobacteriaceae</taxon>
        <taxon>Dickeya</taxon>
    </lineage>
</organism>
<evidence type="ECO:0000313" key="5">
    <source>
        <dbReference type="EMBL" id="QDX31509.1"/>
    </source>
</evidence>
<gene>
    <name evidence="5" type="ORF">Dpoa569_0003549</name>
</gene>
<protein>
    <submittedName>
        <fullName evidence="5">Cytochrome P450</fullName>
    </submittedName>
</protein>
<reference evidence="5 6" key="1">
    <citation type="journal article" date="2019" name="Environ. Microbiol.">
        <title>The phytopathogenic nature of Dickeya aquatica 174/2 and the dynamic early evolution of Dickeya pathogenicity.</title>
        <authorList>
            <person name="Duprey A."/>
            <person name="Taib N."/>
            <person name="Leonard S."/>
            <person name="Garin T."/>
            <person name="Flandrois J.P."/>
            <person name="Nasser W."/>
            <person name="Brochier-Armanet C."/>
            <person name="Reverchon S."/>
        </authorList>
    </citation>
    <scope>NUCLEOTIDE SEQUENCE [LARGE SCALE GENOMIC DNA]</scope>
    <source>
        <strain evidence="5 6">NCPPB 569</strain>
    </source>
</reference>
<evidence type="ECO:0000313" key="6">
    <source>
        <dbReference type="Proteomes" id="UP000320591"/>
    </source>
</evidence>
<keyword evidence="3 4" id="KW-0349">Heme</keyword>
<keyword evidence="6" id="KW-1185">Reference proteome</keyword>
<dbReference type="InterPro" id="IPR001128">
    <property type="entry name" value="Cyt_P450"/>
</dbReference>
<evidence type="ECO:0000256" key="2">
    <source>
        <dbReference type="ARBA" id="ARBA00010617"/>
    </source>
</evidence>
<dbReference type="Gene3D" id="1.10.630.10">
    <property type="entry name" value="Cytochrome P450"/>
    <property type="match status" value="1"/>
</dbReference>
<dbReference type="PRINTS" id="PR00463">
    <property type="entry name" value="EP450I"/>
</dbReference>
<keyword evidence="4" id="KW-0560">Oxidoreductase</keyword>